<feature type="chain" id="PRO_5046049743" evidence="15">
    <location>
        <begin position="23"/>
        <end position="789"/>
    </location>
</feature>
<keyword evidence="2 12" id="KW-0813">Transport</keyword>
<dbReference type="PANTHER" id="PTHR32552:SF89">
    <property type="entry name" value="CATECHOLATE SIDEROPHORE RECEPTOR FIU"/>
    <property type="match status" value="1"/>
</dbReference>
<evidence type="ECO:0000256" key="5">
    <source>
        <dbReference type="ARBA" id="ARBA00022692"/>
    </source>
</evidence>
<organism evidence="18 19">
    <name type="scientific">Acetobacter musti</name>
    <dbReference type="NCBI Taxonomy" id="864732"/>
    <lineage>
        <taxon>Bacteria</taxon>
        <taxon>Pseudomonadati</taxon>
        <taxon>Pseudomonadota</taxon>
        <taxon>Alphaproteobacteria</taxon>
        <taxon>Acetobacterales</taxon>
        <taxon>Acetobacteraceae</taxon>
        <taxon>Acetobacter</taxon>
    </lineage>
</organism>
<evidence type="ECO:0000256" key="10">
    <source>
        <dbReference type="ARBA" id="ARBA00023136"/>
    </source>
</evidence>
<feature type="domain" description="TonB-dependent receptor plug" evidence="17">
    <location>
        <begin position="73"/>
        <end position="176"/>
    </location>
</feature>
<dbReference type="PROSITE" id="PS52016">
    <property type="entry name" value="TONB_DEPENDENT_REC_3"/>
    <property type="match status" value="1"/>
</dbReference>
<dbReference type="PANTHER" id="PTHR32552">
    <property type="entry name" value="FERRICHROME IRON RECEPTOR-RELATED"/>
    <property type="match status" value="1"/>
</dbReference>
<feature type="region of interest" description="Disordered" evidence="14">
    <location>
        <begin position="26"/>
        <end position="53"/>
    </location>
</feature>
<keyword evidence="9 13" id="KW-0798">TonB box</keyword>
<evidence type="ECO:0000313" key="19">
    <source>
        <dbReference type="Proteomes" id="UP000635278"/>
    </source>
</evidence>
<dbReference type="InterPro" id="IPR012910">
    <property type="entry name" value="Plug_dom"/>
</dbReference>
<keyword evidence="11 12" id="KW-0998">Cell outer membrane</keyword>
<proteinExistence type="inferred from homology"/>
<feature type="domain" description="TonB-dependent receptor-like beta-barrel" evidence="16">
    <location>
        <begin position="295"/>
        <end position="750"/>
    </location>
</feature>
<evidence type="ECO:0000256" key="3">
    <source>
        <dbReference type="ARBA" id="ARBA00022452"/>
    </source>
</evidence>
<keyword evidence="10 12" id="KW-0472">Membrane</keyword>
<dbReference type="RefSeq" id="WP_173583232.1">
    <property type="nucleotide sequence ID" value="NZ_WOTB01000010.1"/>
</dbReference>
<evidence type="ECO:0000256" key="12">
    <source>
        <dbReference type="PROSITE-ProRule" id="PRU01360"/>
    </source>
</evidence>
<evidence type="ECO:0000256" key="1">
    <source>
        <dbReference type="ARBA" id="ARBA00004571"/>
    </source>
</evidence>
<keyword evidence="4" id="KW-0410">Iron transport</keyword>
<evidence type="ECO:0000259" key="17">
    <source>
        <dbReference type="Pfam" id="PF07715"/>
    </source>
</evidence>
<keyword evidence="7" id="KW-0408">Iron</keyword>
<dbReference type="InterPro" id="IPR039426">
    <property type="entry name" value="TonB-dep_rcpt-like"/>
</dbReference>
<evidence type="ECO:0000256" key="14">
    <source>
        <dbReference type="SAM" id="MobiDB-lite"/>
    </source>
</evidence>
<keyword evidence="18" id="KW-0675">Receptor</keyword>
<dbReference type="InterPro" id="IPR000531">
    <property type="entry name" value="Beta-barrel_TonB"/>
</dbReference>
<dbReference type="Gene3D" id="2.40.170.20">
    <property type="entry name" value="TonB-dependent receptor, beta-barrel domain"/>
    <property type="match status" value="1"/>
</dbReference>
<keyword evidence="19" id="KW-1185">Reference proteome</keyword>
<dbReference type="EMBL" id="WOTB01000010">
    <property type="protein sequence ID" value="NHN84838.1"/>
    <property type="molecule type" value="Genomic_DNA"/>
</dbReference>
<evidence type="ECO:0000256" key="6">
    <source>
        <dbReference type="ARBA" id="ARBA00022729"/>
    </source>
</evidence>
<evidence type="ECO:0000259" key="16">
    <source>
        <dbReference type="Pfam" id="PF00593"/>
    </source>
</evidence>
<comment type="similarity">
    <text evidence="12 13">Belongs to the TonB-dependent receptor family.</text>
</comment>
<accession>A0ABX0JPY4</accession>
<comment type="caution">
    <text evidence="18">The sequence shown here is derived from an EMBL/GenBank/DDBJ whole genome shotgun (WGS) entry which is preliminary data.</text>
</comment>
<evidence type="ECO:0000313" key="18">
    <source>
        <dbReference type="EMBL" id="NHN84838.1"/>
    </source>
</evidence>
<comment type="subcellular location">
    <subcellularLocation>
        <location evidence="1 12">Cell outer membrane</location>
        <topology evidence="1 12">Multi-pass membrane protein</topology>
    </subcellularLocation>
</comment>
<evidence type="ECO:0000256" key="4">
    <source>
        <dbReference type="ARBA" id="ARBA00022496"/>
    </source>
</evidence>
<feature type="compositionally biased region" description="Low complexity" evidence="14">
    <location>
        <begin position="26"/>
        <end position="39"/>
    </location>
</feature>
<dbReference type="Gene3D" id="2.170.130.10">
    <property type="entry name" value="TonB-dependent receptor, plug domain"/>
    <property type="match status" value="1"/>
</dbReference>
<dbReference type="InterPro" id="IPR037066">
    <property type="entry name" value="Plug_dom_sf"/>
</dbReference>
<gene>
    <name evidence="18" type="ORF">GOB93_09320</name>
</gene>
<evidence type="ECO:0000256" key="8">
    <source>
        <dbReference type="ARBA" id="ARBA00023065"/>
    </source>
</evidence>
<evidence type="ECO:0000256" key="15">
    <source>
        <dbReference type="SAM" id="SignalP"/>
    </source>
</evidence>
<evidence type="ECO:0000256" key="7">
    <source>
        <dbReference type="ARBA" id="ARBA00023004"/>
    </source>
</evidence>
<evidence type="ECO:0000256" key="9">
    <source>
        <dbReference type="ARBA" id="ARBA00023077"/>
    </source>
</evidence>
<keyword evidence="5 12" id="KW-0812">Transmembrane</keyword>
<name>A0ABX0JPY4_9PROT</name>
<keyword evidence="3 12" id="KW-1134">Transmembrane beta strand</keyword>
<sequence length="789" mass="87123">MKRRALFLAGISMLCVAAEARAADQSSTSAAKTGAAKKTAVPKRAAPVRSSKTAQVKAQQEALSVTSSRHVTRAATQVVTRQQMDEAVAGTSPFKILAQTPGVNFTSDDALGLDTWSVGLYVRGFSKSQIAVTLDGIPLGDQGYQKYNGLDINAAITQDNIQSMSVSKGGGAVDAPSTTNLGGAIQFVSRDPSRKMGGTVSQMFGSFNAFRTFIRFDSGDLNKTGTRFYTSYVRTDSGKWKGAGDQFQEQVNFKLYQPVGNDSHIAATFDWSDMAMWGYEDLSFNALNTVGQRLDIYYPNYARAYRAAQGIYTGGIEKLKAPLDAAYYDGGSTEENFLGALDFDFKLADNLRWKTVAYGHADSMNSAYTDPYDPSPNGSALSEQNYQPRVQRFGFTSNVNYNIAHNDIETGIWYENNEYKNGYFLYQEPVLGQGAPLKAVGPYTVYGPAFSHPWESAYHTNTFQFHLQDTYFVLPSLSLNAGFRSFLQTTGGGATYNNPAESGVAQLPSGSLTTAGAFLPHVAIDWHFLQNHELYFDMAENLRGYSYGGYQSGSLPSAWQAHDQAAFQELKKTLKPERTWVYTLGYRYNSKIFSASADIYRVNYFNRMQSITTGTLVDPHSTVTNVGNVNLNGADAEIVLRPIKNLSISSSMSYAHSVYGNNLVSIDTVYQTKGKHTVAYPSWMYKGRLSYAYGNAEAHLDASYVGRRYFSYTNDTWVPSYWLVDLGARYRFKNVWLAHDLTVDFNVYNLLNHAYIATIGEGGFPLSGDRQSMLAGMPRAYFGSVKMDF</sequence>
<dbReference type="Pfam" id="PF07715">
    <property type="entry name" value="Plug"/>
    <property type="match status" value="1"/>
</dbReference>
<evidence type="ECO:0000256" key="11">
    <source>
        <dbReference type="ARBA" id="ARBA00023237"/>
    </source>
</evidence>
<reference evidence="18 19" key="1">
    <citation type="journal article" date="2020" name="Int. J. Syst. Evol. Microbiol.">
        <title>Novel acetic acid bacteria from cider fermentations: Acetobacter conturbans sp. nov. and Acetobacter fallax sp. nov.</title>
        <authorList>
            <person name="Sombolestani A.S."/>
            <person name="Cleenwerck I."/>
            <person name="Cnockaert M."/>
            <person name="Borremans W."/>
            <person name="Wieme A.D."/>
            <person name="De Vuyst L."/>
            <person name="Vandamme P."/>
        </authorList>
    </citation>
    <scope>NUCLEOTIDE SEQUENCE [LARGE SCALE GENOMIC DNA]</scope>
    <source>
        <strain evidence="18 19">LMG 30640</strain>
    </source>
</reference>
<dbReference type="Pfam" id="PF00593">
    <property type="entry name" value="TonB_dep_Rec_b-barrel"/>
    <property type="match status" value="1"/>
</dbReference>
<dbReference type="SUPFAM" id="SSF56935">
    <property type="entry name" value="Porins"/>
    <property type="match status" value="1"/>
</dbReference>
<dbReference type="InterPro" id="IPR036942">
    <property type="entry name" value="Beta-barrel_TonB_sf"/>
</dbReference>
<keyword evidence="8" id="KW-0406">Ion transport</keyword>
<protein>
    <submittedName>
        <fullName evidence="18">TonB-dependent receptor</fullName>
    </submittedName>
</protein>
<feature type="signal peptide" evidence="15">
    <location>
        <begin position="1"/>
        <end position="22"/>
    </location>
</feature>
<dbReference type="Proteomes" id="UP000635278">
    <property type="component" value="Unassembled WGS sequence"/>
</dbReference>
<evidence type="ECO:0000256" key="2">
    <source>
        <dbReference type="ARBA" id="ARBA00022448"/>
    </source>
</evidence>
<evidence type="ECO:0000256" key="13">
    <source>
        <dbReference type="RuleBase" id="RU003357"/>
    </source>
</evidence>
<keyword evidence="6 15" id="KW-0732">Signal</keyword>